<name>A0AA87ZRN5_FICCA</name>
<evidence type="ECO:0000313" key="3">
    <source>
        <dbReference type="Proteomes" id="UP001187192"/>
    </source>
</evidence>
<protein>
    <submittedName>
        <fullName evidence="2">Uncharacterized protein</fullName>
    </submittedName>
</protein>
<reference evidence="2" key="1">
    <citation type="submission" date="2023-07" db="EMBL/GenBank/DDBJ databases">
        <title>draft genome sequence of fig (Ficus carica).</title>
        <authorList>
            <person name="Takahashi T."/>
            <person name="Nishimura K."/>
        </authorList>
    </citation>
    <scope>NUCLEOTIDE SEQUENCE</scope>
</reference>
<dbReference type="Proteomes" id="UP001187192">
    <property type="component" value="Unassembled WGS sequence"/>
</dbReference>
<dbReference type="EMBL" id="BTGU01000014">
    <property type="protein sequence ID" value="GMN42179.1"/>
    <property type="molecule type" value="Genomic_DNA"/>
</dbReference>
<accession>A0AA87ZRN5</accession>
<gene>
    <name evidence="2" type="ORF">TIFTF001_011408</name>
</gene>
<organism evidence="2 3">
    <name type="scientific">Ficus carica</name>
    <name type="common">Common fig</name>
    <dbReference type="NCBI Taxonomy" id="3494"/>
    <lineage>
        <taxon>Eukaryota</taxon>
        <taxon>Viridiplantae</taxon>
        <taxon>Streptophyta</taxon>
        <taxon>Embryophyta</taxon>
        <taxon>Tracheophyta</taxon>
        <taxon>Spermatophyta</taxon>
        <taxon>Magnoliopsida</taxon>
        <taxon>eudicotyledons</taxon>
        <taxon>Gunneridae</taxon>
        <taxon>Pentapetalae</taxon>
        <taxon>rosids</taxon>
        <taxon>fabids</taxon>
        <taxon>Rosales</taxon>
        <taxon>Moraceae</taxon>
        <taxon>Ficeae</taxon>
        <taxon>Ficus</taxon>
    </lineage>
</organism>
<feature type="region of interest" description="Disordered" evidence="1">
    <location>
        <begin position="1"/>
        <end position="36"/>
    </location>
</feature>
<proteinExistence type="predicted"/>
<evidence type="ECO:0000256" key="1">
    <source>
        <dbReference type="SAM" id="MobiDB-lite"/>
    </source>
</evidence>
<keyword evidence="3" id="KW-1185">Reference proteome</keyword>
<dbReference type="AlphaFoldDB" id="A0AA87ZRN5"/>
<comment type="caution">
    <text evidence="2">The sequence shown here is derived from an EMBL/GenBank/DDBJ whole genome shotgun (WGS) entry which is preliminary data.</text>
</comment>
<feature type="compositionally biased region" description="Basic residues" evidence="1">
    <location>
        <begin position="9"/>
        <end position="23"/>
    </location>
</feature>
<evidence type="ECO:0000313" key="2">
    <source>
        <dbReference type="EMBL" id="GMN42179.1"/>
    </source>
</evidence>
<sequence length="88" mass="10026">MCGEDEKEKKRKGKERKGKRSERKGKEKGEGEEENITWDQTAPLLGGVGWEKVKCNRLRGFDGASSSVIVLRLFACFHCYCSRGERKC</sequence>